<dbReference type="InterPro" id="IPR002656">
    <property type="entry name" value="Acyl_transf_3_dom"/>
</dbReference>
<feature type="transmembrane region" description="Helical" evidence="1">
    <location>
        <begin position="38"/>
        <end position="60"/>
    </location>
</feature>
<dbReference type="GO" id="GO:0016020">
    <property type="term" value="C:membrane"/>
    <property type="evidence" value="ECO:0007669"/>
    <property type="project" value="TreeGrafter"/>
</dbReference>
<feature type="transmembrane region" description="Helical" evidence="1">
    <location>
        <begin position="264"/>
        <end position="282"/>
    </location>
</feature>
<evidence type="ECO:0000313" key="4">
    <source>
        <dbReference type="Proteomes" id="UP000554286"/>
    </source>
</evidence>
<feature type="domain" description="Acyltransferase 3" evidence="2">
    <location>
        <begin position="6"/>
        <end position="316"/>
    </location>
</feature>
<organism evidence="3 4">
    <name type="scientific">Roseospira visakhapatnamensis</name>
    <dbReference type="NCBI Taxonomy" id="390880"/>
    <lineage>
        <taxon>Bacteria</taxon>
        <taxon>Pseudomonadati</taxon>
        <taxon>Pseudomonadota</taxon>
        <taxon>Alphaproteobacteria</taxon>
        <taxon>Rhodospirillales</taxon>
        <taxon>Rhodospirillaceae</taxon>
        <taxon>Roseospira</taxon>
    </lineage>
</organism>
<dbReference type="EMBL" id="JACIGK010000004">
    <property type="protein sequence ID" value="MBB4265256.1"/>
    <property type="molecule type" value="Genomic_DNA"/>
</dbReference>
<dbReference type="InterPro" id="IPR050879">
    <property type="entry name" value="Acyltransferase_3"/>
</dbReference>
<feature type="transmembrane region" description="Helical" evidence="1">
    <location>
        <begin position="180"/>
        <end position="202"/>
    </location>
</feature>
<proteinExistence type="predicted"/>
<feature type="transmembrane region" description="Helical" evidence="1">
    <location>
        <begin position="302"/>
        <end position="322"/>
    </location>
</feature>
<evidence type="ECO:0000313" key="3">
    <source>
        <dbReference type="EMBL" id="MBB4265256.1"/>
    </source>
</evidence>
<dbReference type="GO" id="GO:0016747">
    <property type="term" value="F:acyltransferase activity, transferring groups other than amino-acyl groups"/>
    <property type="evidence" value="ECO:0007669"/>
    <property type="project" value="InterPro"/>
</dbReference>
<keyword evidence="1" id="KW-0812">Transmembrane</keyword>
<keyword evidence="4" id="KW-1185">Reference proteome</keyword>
<sequence>MDRLESVQILRALAALMVLGLHLQGTHAGLAGLPDGTWVPVGSGGVDIFFAISGFIICHAARGDGSAGRFLAHRAARIVPLYWSVTLAIYALALVAPTLLHSTTADPIPLVKSLLFIPYVKDSGLVQPIHMLGWTLNYEVFFYLVFGLGLLVSRSPAALVCAALFGLVGLGWMLPDPGVVVGFFTNSLVLEFVWGCGIYGLYRHAPGVLRALRPVWPLALALLIGQHFVDTGLPRAVSQGIPAALVVAGLLTVRFDPRGWARPLLAIGDASYSLYLLHPLVIRGIDVVLPRLGLETDARIALGLPLMLGLSLGLSVLSFRLFERPTNRWLRRRVARHRRPARTTAP</sequence>
<feature type="transmembrane region" description="Helical" evidence="1">
    <location>
        <begin position="157"/>
        <end position="174"/>
    </location>
</feature>
<dbReference type="Proteomes" id="UP000554286">
    <property type="component" value="Unassembled WGS sequence"/>
</dbReference>
<dbReference type="PANTHER" id="PTHR23028:SF131">
    <property type="entry name" value="BLR2367 PROTEIN"/>
    <property type="match status" value="1"/>
</dbReference>
<feature type="transmembrane region" description="Helical" evidence="1">
    <location>
        <begin position="131"/>
        <end position="152"/>
    </location>
</feature>
<name>A0A7W6RB24_9PROT</name>
<dbReference type="AlphaFoldDB" id="A0A7W6RB24"/>
<reference evidence="3 4" key="1">
    <citation type="submission" date="2020-08" db="EMBL/GenBank/DDBJ databases">
        <title>Genome sequencing of Purple Non-Sulfur Bacteria from various extreme environments.</title>
        <authorList>
            <person name="Mayer M."/>
        </authorList>
    </citation>
    <scope>NUCLEOTIDE SEQUENCE [LARGE SCALE GENOMIC DNA]</scope>
    <source>
        <strain evidence="3 4">JA131</strain>
    </source>
</reference>
<evidence type="ECO:0000256" key="1">
    <source>
        <dbReference type="SAM" id="Phobius"/>
    </source>
</evidence>
<dbReference type="GO" id="GO:0000271">
    <property type="term" value="P:polysaccharide biosynthetic process"/>
    <property type="evidence" value="ECO:0007669"/>
    <property type="project" value="TreeGrafter"/>
</dbReference>
<keyword evidence="1" id="KW-1133">Transmembrane helix</keyword>
<evidence type="ECO:0000259" key="2">
    <source>
        <dbReference type="Pfam" id="PF01757"/>
    </source>
</evidence>
<dbReference type="RefSeq" id="WP_184042871.1">
    <property type="nucleotide sequence ID" value="NZ_JACIGK010000004.1"/>
</dbReference>
<dbReference type="PANTHER" id="PTHR23028">
    <property type="entry name" value="ACETYLTRANSFERASE"/>
    <property type="match status" value="1"/>
</dbReference>
<accession>A0A7W6RB24</accession>
<feature type="transmembrane region" description="Helical" evidence="1">
    <location>
        <begin position="81"/>
        <end position="100"/>
    </location>
</feature>
<dbReference type="Pfam" id="PF01757">
    <property type="entry name" value="Acyl_transf_3"/>
    <property type="match status" value="1"/>
</dbReference>
<comment type="caution">
    <text evidence="3">The sequence shown here is derived from an EMBL/GenBank/DDBJ whole genome shotgun (WGS) entry which is preliminary data.</text>
</comment>
<gene>
    <name evidence="3" type="ORF">GGD89_000871</name>
</gene>
<keyword evidence="1" id="KW-0472">Membrane</keyword>
<protein>
    <submittedName>
        <fullName evidence="3">Peptidoglycan/LPS O-acetylase OafA/YrhL</fullName>
    </submittedName>
</protein>